<keyword evidence="6" id="KW-1185">Reference proteome</keyword>
<dbReference type="GO" id="GO:0004673">
    <property type="term" value="F:protein histidine kinase activity"/>
    <property type="evidence" value="ECO:0007669"/>
    <property type="project" value="UniProtKB-EC"/>
</dbReference>
<dbReference type="Pfam" id="PF02518">
    <property type="entry name" value="HATPase_c"/>
    <property type="match status" value="1"/>
</dbReference>
<dbReference type="InterPro" id="IPR014710">
    <property type="entry name" value="RmlC-like_jellyroll"/>
</dbReference>
<dbReference type="InterPro" id="IPR000595">
    <property type="entry name" value="cNMP-bd_dom"/>
</dbReference>
<dbReference type="Proteomes" id="UP000244450">
    <property type="component" value="Unassembled WGS sequence"/>
</dbReference>
<dbReference type="AlphaFoldDB" id="A0A2T7BEJ1"/>
<dbReference type="InterPro" id="IPR005467">
    <property type="entry name" value="His_kinase_dom"/>
</dbReference>
<comment type="catalytic activity">
    <reaction evidence="1">
        <text>ATP + protein L-histidine = ADP + protein N-phospho-L-histidine.</text>
        <dbReference type="EC" id="2.7.13.3"/>
    </reaction>
</comment>
<name>A0A2T7BEJ1_9BACT</name>
<organism evidence="5 6">
    <name type="scientific">Chitinophaga parva</name>
    <dbReference type="NCBI Taxonomy" id="2169414"/>
    <lineage>
        <taxon>Bacteria</taxon>
        <taxon>Pseudomonadati</taxon>
        <taxon>Bacteroidota</taxon>
        <taxon>Chitinophagia</taxon>
        <taxon>Chitinophagales</taxon>
        <taxon>Chitinophagaceae</taxon>
        <taxon>Chitinophaga</taxon>
    </lineage>
</organism>
<dbReference type="SUPFAM" id="SSF51206">
    <property type="entry name" value="cAMP-binding domain-like"/>
    <property type="match status" value="1"/>
</dbReference>
<dbReference type="PRINTS" id="PR00344">
    <property type="entry name" value="BCTRLSENSOR"/>
</dbReference>
<dbReference type="PANTHER" id="PTHR43065:SF48">
    <property type="entry name" value="HISTIDINE KINASE"/>
    <property type="match status" value="1"/>
</dbReference>
<evidence type="ECO:0000256" key="2">
    <source>
        <dbReference type="ARBA" id="ARBA00012438"/>
    </source>
</evidence>
<evidence type="ECO:0000256" key="1">
    <source>
        <dbReference type="ARBA" id="ARBA00000085"/>
    </source>
</evidence>
<evidence type="ECO:0000313" key="6">
    <source>
        <dbReference type="Proteomes" id="UP000244450"/>
    </source>
</evidence>
<dbReference type="PROSITE" id="PS50109">
    <property type="entry name" value="HIS_KIN"/>
    <property type="match status" value="1"/>
</dbReference>
<gene>
    <name evidence="5" type="ORF">DCC81_23025</name>
</gene>
<feature type="domain" description="Histidine kinase" evidence="4">
    <location>
        <begin position="285"/>
        <end position="466"/>
    </location>
</feature>
<dbReference type="SMART" id="SM00387">
    <property type="entry name" value="HATPase_c"/>
    <property type="match status" value="1"/>
</dbReference>
<dbReference type="PROSITE" id="PS50042">
    <property type="entry name" value="CNMP_BINDING_3"/>
    <property type="match status" value="1"/>
</dbReference>
<dbReference type="InterPro" id="IPR036890">
    <property type="entry name" value="HATPase_C_sf"/>
</dbReference>
<dbReference type="EMBL" id="QCYK01000003">
    <property type="protein sequence ID" value="PUZ23495.1"/>
    <property type="molecule type" value="Genomic_DNA"/>
</dbReference>
<dbReference type="PANTHER" id="PTHR43065">
    <property type="entry name" value="SENSOR HISTIDINE KINASE"/>
    <property type="match status" value="1"/>
</dbReference>
<dbReference type="CDD" id="cd00038">
    <property type="entry name" value="CAP_ED"/>
    <property type="match status" value="1"/>
</dbReference>
<dbReference type="Gene3D" id="1.10.287.130">
    <property type="match status" value="1"/>
</dbReference>
<dbReference type="Gene3D" id="3.30.565.10">
    <property type="entry name" value="Histidine kinase-like ATPase, C-terminal domain"/>
    <property type="match status" value="1"/>
</dbReference>
<comment type="caution">
    <text evidence="5">The sequence shown here is derived from an EMBL/GenBank/DDBJ whole genome shotgun (WGS) entry which is preliminary data.</text>
</comment>
<sequence>MLPVTTAWLSSLDPLSEVPADQLQWLIDNSEHRLLAAGEFVVKPGEVIAGTHVFRQGRMVLYSVQEGLRRDFSTVLPGEITGYLPYSRAHFASMYGEITEDAQIMSLPRERIRDLITHNFELTQALVHVMTNRVRDFSVLMQQNEKMLALGKLSAGLAHELNNPAAAILRDAMTLRQHLKLVPDRFKEVMSIHMEPEDVDAVSDLFFPMIAERKHQQLTLTQRMKEEERLTDWMEERNVDNATDIAETLVEFGICQEDLDRLDRHIPRTFSSSMFNWLHANLVTEKMVEDIAESSNRIANLVSSVKVFTHMDRDQGKTMTDIHPGIRNTLVIMGFKIRKFKIEVIENFGADVPQISIMPGEMNQVWTNLIDNALDAMEVNGKGTLTITTRRDRAYVEVTVADNGPGIPREIQSRIFDPFFTTKEMGKGTGMGLETVQKIIRQHHGTIKMHTSPEGTAFVVCLPVQG</sequence>
<dbReference type="InterPro" id="IPR003594">
    <property type="entry name" value="HATPase_dom"/>
</dbReference>
<dbReference type="Gene3D" id="2.60.120.10">
    <property type="entry name" value="Jelly Rolls"/>
    <property type="match status" value="1"/>
</dbReference>
<dbReference type="SUPFAM" id="SSF55874">
    <property type="entry name" value="ATPase domain of HSP90 chaperone/DNA topoisomerase II/histidine kinase"/>
    <property type="match status" value="1"/>
</dbReference>
<proteinExistence type="predicted"/>
<evidence type="ECO:0000259" key="3">
    <source>
        <dbReference type="PROSITE" id="PS50042"/>
    </source>
</evidence>
<dbReference type="InterPro" id="IPR004358">
    <property type="entry name" value="Sig_transdc_His_kin-like_C"/>
</dbReference>
<feature type="domain" description="Cyclic nucleotide-binding" evidence="3">
    <location>
        <begin position="14"/>
        <end position="133"/>
    </location>
</feature>
<evidence type="ECO:0000259" key="4">
    <source>
        <dbReference type="PROSITE" id="PS50109"/>
    </source>
</evidence>
<reference evidence="5 6" key="1">
    <citation type="submission" date="2018-04" db="EMBL/GenBank/DDBJ databases">
        <title>Chitinophaga fuyangensis sp. nov., isolated from soil in a chemical factory.</title>
        <authorList>
            <person name="Chen K."/>
        </authorList>
    </citation>
    <scope>NUCLEOTIDE SEQUENCE [LARGE SCALE GENOMIC DNA]</scope>
    <source>
        <strain evidence="5 6">LY-1</strain>
    </source>
</reference>
<dbReference type="OrthoDB" id="9806995at2"/>
<dbReference type="EC" id="2.7.13.3" evidence="2"/>
<accession>A0A2T7BEJ1</accession>
<protein>
    <recommendedName>
        <fullName evidence="2">histidine kinase</fullName>
        <ecNumber evidence="2">2.7.13.3</ecNumber>
    </recommendedName>
</protein>
<evidence type="ECO:0000313" key="5">
    <source>
        <dbReference type="EMBL" id="PUZ23495.1"/>
    </source>
</evidence>
<dbReference type="InterPro" id="IPR018490">
    <property type="entry name" value="cNMP-bd_dom_sf"/>
</dbReference>